<feature type="domain" description="BioF2-like acetyltransferase" evidence="7">
    <location>
        <begin position="156"/>
        <end position="292"/>
    </location>
</feature>
<dbReference type="InterPro" id="IPR038740">
    <property type="entry name" value="BioF2-like_GNAT_dom"/>
</dbReference>
<dbReference type="Gene3D" id="3.40.630.30">
    <property type="match status" value="2"/>
</dbReference>
<dbReference type="Proteomes" id="UP000478837">
    <property type="component" value="Unassembled WGS sequence"/>
</dbReference>
<proteinExistence type="inferred from homology"/>
<comment type="similarity">
    <text evidence="1">Belongs to the FemABX family.</text>
</comment>
<dbReference type="EMBL" id="JAAAWP010000004">
    <property type="protein sequence ID" value="NDW21603.1"/>
    <property type="molecule type" value="Genomic_DNA"/>
</dbReference>
<evidence type="ECO:0000256" key="5">
    <source>
        <dbReference type="ARBA" id="ARBA00023315"/>
    </source>
</evidence>
<keyword evidence="2" id="KW-0808">Transferase</keyword>
<evidence type="ECO:0000256" key="2">
    <source>
        <dbReference type="ARBA" id="ARBA00022679"/>
    </source>
</evidence>
<dbReference type="AlphaFoldDB" id="A0A6L9MUM9"/>
<keyword evidence="4" id="KW-0573">Peptidoglycan synthesis</keyword>
<accession>A0A6L9MUM9</accession>
<gene>
    <name evidence="8" type="ORF">GTW09_08750</name>
</gene>
<dbReference type="RefSeq" id="WP_163111565.1">
    <property type="nucleotide sequence ID" value="NZ_JAAAWP010000004.1"/>
</dbReference>
<dbReference type="GO" id="GO:0008360">
    <property type="term" value="P:regulation of cell shape"/>
    <property type="evidence" value="ECO:0007669"/>
    <property type="project" value="UniProtKB-KW"/>
</dbReference>
<dbReference type="PROSITE" id="PS51191">
    <property type="entry name" value="FEMABX"/>
    <property type="match status" value="1"/>
</dbReference>
<keyword evidence="3" id="KW-0133">Cell shape</keyword>
<dbReference type="NCBIfam" id="TIGR03019">
    <property type="entry name" value="pepcterm_femAB"/>
    <property type="match status" value="1"/>
</dbReference>
<keyword evidence="5" id="KW-0012">Acyltransferase</keyword>
<sequence length="356" mass="39393">MSSTNAISTSLVSLADKAEWDSYVAAHPQATAYHKFAWQQAVNHAYKHAIYGVIAKQENTGNTVGVLPCVLIKTPLIGKKLCSLPYCDVGYALADSNDIALQLQQCLTQQLSVTGSKALEMRAVQAAPVDTSQLNHQKVRMLLPLPNTSEALMAGFKSKLRSQIRKAEKNGLTVSLGTKQALINDFYTVYTKNMRDLGSPVHAKKWFEQIVNAYEESCILSVVYKDNTPIGGGLVIKNTTNASIPWASTLRDYNKLAPNMLLYWSLLAHCADSGIETFDFGRSTYEEGTYKFKKQWGAQPQLLNWQKFDQHGVLIKEQVAATSPGKLRPIAENMWQKLPITFTVTVGSAIRPHISL</sequence>
<dbReference type="PANTHER" id="PTHR36174">
    <property type="entry name" value="LIPID II:GLYCINE GLYCYLTRANSFERASE"/>
    <property type="match status" value="1"/>
</dbReference>
<dbReference type="PANTHER" id="PTHR36174:SF1">
    <property type="entry name" value="LIPID II:GLYCINE GLYCYLTRANSFERASE"/>
    <property type="match status" value="1"/>
</dbReference>
<dbReference type="InterPro" id="IPR016181">
    <property type="entry name" value="Acyl_CoA_acyltransferase"/>
</dbReference>
<dbReference type="InterPro" id="IPR003447">
    <property type="entry name" value="FEMABX"/>
</dbReference>
<evidence type="ECO:0000256" key="4">
    <source>
        <dbReference type="ARBA" id="ARBA00022984"/>
    </source>
</evidence>
<keyword evidence="9" id="KW-1185">Reference proteome</keyword>
<reference evidence="8 9" key="1">
    <citation type="submission" date="2020-01" db="EMBL/GenBank/DDBJ databases">
        <title>Genomes of bacteria type strains.</title>
        <authorList>
            <person name="Chen J."/>
            <person name="Zhu S."/>
            <person name="Yang J."/>
        </authorList>
    </citation>
    <scope>NUCLEOTIDE SEQUENCE [LARGE SCALE GENOMIC DNA]</scope>
    <source>
        <strain evidence="8 9">LMG 22958</strain>
    </source>
</reference>
<keyword evidence="6" id="KW-0961">Cell wall biogenesis/degradation</keyword>
<dbReference type="GO" id="GO:0009252">
    <property type="term" value="P:peptidoglycan biosynthetic process"/>
    <property type="evidence" value="ECO:0007669"/>
    <property type="project" value="UniProtKB-KW"/>
</dbReference>
<evidence type="ECO:0000256" key="6">
    <source>
        <dbReference type="ARBA" id="ARBA00023316"/>
    </source>
</evidence>
<dbReference type="GO" id="GO:0016755">
    <property type="term" value="F:aminoacyltransferase activity"/>
    <property type="evidence" value="ECO:0007669"/>
    <property type="project" value="InterPro"/>
</dbReference>
<evidence type="ECO:0000313" key="9">
    <source>
        <dbReference type="Proteomes" id="UP000478837"/>
    </source>
</evidence>
<dbReference type="Pfam" id="PF13480">
    <property type="entry name" value="Acetyltransf_6"/>
    <property type="match status" value="1"/>
</dbReference>
<evidence type="ECO:0000256" key="1">
    <source>
        <dbReference type="ARBA" id="ARBA00009943"/>
    </source>
</evidence>
<organism evidence="8 9">
    <name type="scientific">Alteromonas hispanica</name>
    <dbReference type="NCBI Taxonomy" id="315421"/>
    <lineage>
        <taxon>Bacteria</taxon>
        <taxon>Pseudomonadati</taxon>
        <taxon>Pseudomonadota</taxon>
        <taxon>Gammaproteobacteria</taxon>
        <taxon>Alteromonadales</taxon>
        <taxon>Alteromonadaceae</taxon>
        <taxon>Alteromonas/Salinimonas group</taxon>
        <taxon>Alteromonas</taxon>
    </lineage>
</organism>
<dbReference type="InterPro" id="IPR017469">
    <property type="entry name" value="PEP-CTERM_FemAB-rel"/>
</dbReference>
<comment type="caution">
    <text evidence="8">The sequence shown here is derived from an EMBL/GenBank/DDBJ whole genome shotgun (WGS) entry which is preliminary data.</text>
</comment>
<name>A0A6L9MUM9_9ALTE</name>
<evidence type="ECO:0000259" key="7">
    <source>
        <dbReference type="Pfam" id="PF13480"/>
    </source>
</evidence>
<dbReference type="GO" id="GO:0071555">
    <property type="term" value="P:cell wall organization"/>
    <property type="evidence" value="ECO:0007669"/>
    <property type="project" value="UniProtKB-KW"/>
</dbReference>
<evidence type="ECO:0000313" key="8">
    <source>
        <dbReference type="EMBL" id="NDW21603.1"/>
    </source>
</evidence>
<dbReference type="InterPro" id="IPR050644">
    <property type="entry name" value="PG_Glycine_Bridge_Synth"/>
</dbReference>
<protein>
    <submittedName>
        <fullName evidence="8">FemAB family PEP-CTERM system-associated protein</fullName>
    </submittedName>
</protein>
<evidence type="ECO:0000256" key="3">
    <source>
        <dbReference type="ARBA" id="ARBA00022960"/>
    </source>
</evidence>
<dbReference type="SUPFAM" id="SSF55729">
    <property type="entry name" value="Acyl-CoA N-acyltransferases (Nat)"/>
    <property type="match status" value="1"/>
</dbReference>